<dbReference type="InterPro" id="IPR053537">
    <property type="entry name" value="DNA-guanine_TGase"/>
</dbReference>
<dbReference type="RefSeq" id="WP_348261782.1">
    <property type="nucleotide sequence ID" value="NZ_CP121196.1"/>
</dbReference>
<accession>A0AAU7DFS6</accession>
<organism evidence="1">
    <name type="scientific">Telmatobacter sp. DSM 110680</name>
    <dbReference type="NCBI Taxonomy" id="3036704"/>
    <lineage>
        <taxon>Bacteria</taxon>
        <taxon>Pseudomonadati</taxon>
        <taxon>Acidobacteriota</taxon>
        <taxon>Terriglobia</taxon>
        <taxon>Terriglobales</taxon>
        <taxon>Acidobacteriaceae</taxon>
        <taxon>Telmatobacter</taxon>
    </lineage>
</organism>
<reference evidence="1" key="1">
    <citation type="submission" date="2023-03" db="EMBL/GenBank/DDBJ databases">
        <title>Edaphobacter sp.</title>
        <authorList>
            <person name="Huber K.J."/>
            <person name="Papendorf J."/>
            <person name="Pilke C."/>
            <person name="Bunk B."/>
            <person name="Sproeer C."/>
            <person name="Pester M."/>
        </authorList>
    </citation>
    <scope>NUCLEOTIDE SEQUENCE</scope>
    <source>
        <strain evidence="1">DSM 110680</strain>
    </source>
</reference>
<dbReference type="SUPFAM" id="SSF51713">
    <property type="entry name" value="tRNA-guanine transglycosylase"/>
    <property type="match status" value="1"/>
</dbReference>
<gene>
    <name evidence="1" type="primary">dpdA</name>
    <name evidence="1" type="ORF">P8935_18505</name>
</gene>
<dbReference type="InterPro" id="IPR036511">
    <property type="entry name" value="TGT-like_sf"/>
</dbReference>
<dbReference type="Gene3D" id="3.20.20.105">
    <property type="entry name" value="Queuine tRNA-ribosyltransferase-like"/>
    <property type="match status" value="1"/>
</dbReference>
<dbReference type="GO" id="GO:0006400">
    <property type="term" value="P:tRNA modification"/>
    <property type="evidence" value="ECO:0007669"/>
    <property type="project" value="InterPro"/>
</dbReference>
<dbReference type="EMBL" id="CP121196">
    <property type="protein sequence ID" value="XBH16553.1"/>
    <property type="molecule type" value="Genomic_DNA"/>
</dbReference>
<sequence length="416" mass="48342">MKFFFPDSQDFVDESFDFETEMRSESRVRQRDDRYPHELFREAPYDGILVSKAIVDGLGGGTGKYSGAQRNRFMRVGVREYFRLGNTTLETMGDCGAFTYVREERPPYTAEEVADFYQECGFDYGLSVDHVILAYRAECDQHLEGLDLVPPDWRARQEMTFQLAEQFLRYCEVRKYRFTPIGVAQGWSPASYARAVQTLQEIGYRYIAFGGFVPLKTRDILACLDASSAVRKPDTQFHLLGITRCENVQAFAEFGAVSFDSTSPLRKAFKDDKHNYYTLHGTYSAIRVPQVDANPELVRRIVAGQVRQEEARELEQRCLRTLVKYDRREASIEETLDVLRSYELVFNGAVDRTEVYRRVLIDRPWSECPCEICRRLGIHVVIFRGAERNRRRGFHNIYIFNQQLEGHLEQRLECVS</sequence>
<proteinExistence type="predicted"/>
<protein>
    <submittedName>
        <fullName evidence="1">tRNA-guanine transglycosylase DpdA</fullName>
    </submittedName>
</protein>
<evidence type="ECO:0000313" key="1">
    <source>
        <dbReference type="EMBL" id="XBH16553.1"/>
    </source>
</evidence>
<dbReference type="AlphaFoldDB" id="A0AAU7DFS6"/>
<dbReference type="NCBIfam" id="NF041059">
    <property type="entry name" value="DpdA"/>
    <property type="match status" value="1"/>
</dbReference>
<name>A0AAU7DFS6_9BACT</name>